<accession>A0ABN1PFS7</accession>
<name>A0ABN1PFS7_9ACTN</name>
<organism evidence="1 2">
    <name type="scientific">Streptomyces rhizosphaericus</name>
    <dbReference type="NCBI Taxonomy" id="114699"/>
    <lineage>
        <taxon>Bacteria</taxon>
        <taxon>Bacillati</taxon>
        <taxon>Actinomycetota</taxon>
        <taxon>Actinomycetes</taxon>
        <taxon>Kitasatosporales</taxon>
        <taxon>Streptomycetaceae</taxon>
        <taxon>Streptomyces</taxon>
        <taxon>Streptomyces violaceusniger group</taxon>
    </lineage>
</organism>
<sequence>MALDPVRETMNKVALVTDAQTETAPFAAMASVLEGVVRVGMLLYDFRELSSDGESSPELEERFLELWRISEKSSSKINEFRDAAARLKAVPQCIGGPWRLTHRSLRR</sequence>
<evidence type="ECO:0000313" key="1">
    <source>
        <dbReference type="EMBL" id="GAA0927499.1"/>
    </source>
</evidence>
<reference evidence="1 2" key="1">
    <citation type="journal article" date="2019" name="Int. J. Syst. Evol. Microbiol.">
        <title>The Global Catalogue of Microorganisms (GCM) 10K type strain sequencing project: providing services to taxonomists for standard genome sequencing and annotation.</title>
        <authorList>
            <consortium name="The Broad Institute Genomics Platform"/>
            <consortium name="The Broad Institute Genome Sequencing Center for Infectious Disease"/>
            <person name="Wu L."/>
            <person name="Ma J."/>
        </authorList>
    </citation>
    <scope>NUCLEOTIDE SEQUENCE [LARGE SCALE GENOMIC DNA]</scope>
    <source>
        <strain evidence="1 2">JCM 11444</strain>
    </source>
</reference>
<comment type="caution">
    <text evidence="1">The sequence shown here is derived from an EMBL/GenBank/DDBJ whole genome shotgun (WGS) entry which is preliminary data.</text>
</comment>
<keyword evidence="2" id="KW-1185">Reference proteome</keyword>
<proteinExistence type="predicted"/>
<gene>
    <name evidence="1" type="ORF">GCM10009575_027930</name>
</gene>
<protein>
    <submittedName>
        <fullName evidence="1">Uncharacterized protein</fullName>
    </submittedName>
</protein>
<dbReference type="EMBL" id="BAAAID010000014">
    <property type="protein sequence ID" value="GAA0927499.1"/>
    <property type="molecule type" value="Genomic_DNA"/>
</dbReference>
<evidence type="ECO:0000313" key="2">
    <source>
        <dbReference type="Proteomes" id="UP001500418"/>
    </source>
</evidence>
<dbReference type="Proteomes" id="UP001500418">
    <property type="component" value="Unassembled WGS sequence"/>
</dbReference>